<dbReference type="Proteomes" id="UP000017119">
    <property type="component" value="Chromosome"/>
</dbReference>
<dbReference type="PATRIC" id="fig|1403316.3.peg.82"/>
<proteinExistence type="predicted"/>
<dbReference type="RefSeq" id="WP_022768933.1">
    <property type="nucleotide sequence ID" value="NC_022575.1"/>
</dbReference>
<accession>U5NF95</accession>
<evidence type="ECO:0000313" key="2">
    <source>
        <dbReference type="Proteomes" id="UP000017119"/>
    </source>
</evidence>
<keyword evidence="2" id="KW-1185">Reference proteome</keyword>
<dbReference type="OrthoDB" id="403799at2"/>
<dbReference type="STRING" id="1403316.PRV_00520"/>
<dbReference type="HOGENOM" id="CLU_165458_0_0_14"/>
<dbReference type="EMBL" id="CP006771">
    <property type="protein sequence ID" value="AGX88873.1"/>
    <property type="molecule type" value="Genomic_DNA"/>
</dbReference>
<dbReference type="KEGG" id="mpv:PRV_00520"/>
<dbReference type="AlphaFoldDB" id="U5NF95"/>
<sequence>MKSTNSQGEIAKKTLQEIKDNLSSQLEKLKVYFSQNQLLKKSFLNNQNDLTILLNFLKIDIFLTNIQTSVLKLNSRKTLDEINKNSQELNEFNKNLQNIHQKWEALKINVVDFQYFEGLLKNAICNNSQNSDKDICVSSK</sequence>
<protein>
    <submittedName>
        <fullName evidence="1">Uncharacterized protein</fullName>
    </submittedName>
</protein>
<reference evidence="1 2" key="1">
    <citation type="journal article" date="2013" name="Genome Announc.">
        <title>Genome Sequence of Mycoplasma parvum (Formerly Eperythrozoon parvum), a Diminutive Hemoplasma of the Pig.</title>
        <authorList>
            <person name="do Nascimento N.C."/>
            <person name="Dos Santos A.P."/>
            <person name="Chu Y."/>
            <person name="Guimaraes A.M."/>
            <person name="Pagliaro A."/>
            <person name="Messick J.B."/>
        </authorList>
    </citation>
    <scope>NUCLEOTIDE SEQUENCE [LARGE SCALE GENOMIC DNA]</scope>
    <source>
        <strain evidence="1 2">Indiana</strain>
    </source>
</reference>
<evidence type="ECO:0000313" key="1">
    <source>
        <dbReference type="EMBL" id="AGX88873.1"/>
    </source>
</evidence>
<name>U5NF95_9MOLU</name>
<organism evidence="1 2">
    <name type="scientific">Mycoplasma parvum str. Indiana</name>
    <dbReference type="NCBI Taxonomy" id="1403316"/>
    <lineage>
        <taxon>Bacteria</taxon>
        <taxon>Bacillati</taxon>
        <taxon>Mycoplasmatota</taxon>
        <taxon>Mollicutes</taxon>
        <taxon>Mycoplasmataceae</taxon>
        <taxon>Mycoplasma</taxon>
    </lineage>
</organism>
<gene>
    <name evidence="1" type="ORF">PRV_00520</name>
</gene>